<dbReference type="AlphaFoldDB" id="A0AAJ4NQB5"/>
<dbReference type="RefSeq" id="WP_216692766.1">
    <property type="nucleotide sequence ID" value="NZ_CP076680.1"/>
</dbReference>
<gene>
    <name evidence="1" type="ORF">KQR59_04360</name>
</gene>
<name>A0AAJ4NQB5_9GAMM</name>
<evidence type="ECO:0000313" key="1">
    <source>
        <dbReference type="EMBL" id="QWV00120.1"/>
    </source>
</evidence>
<dbReference type="KEGG" id="fsr:KQR59_04360"/>
<proteinExistence type="predicted"/>
<reference evidence="1 2" key="1">
    <citation type="submission" date="2021-06" db="EMBL/GenBank/DDBJ databases">
        <title>Ulceroglandular infection and bacteremia caused by Francisella salimarina in an immunocompromised patient, France.</title>
        <authorList>
            <person name="Hennebique A."/>
            <person name="Caspar Y."/>
            <person name="Maurin M."/>
            <person name="Boisset S."/>
            <person name="Pelloux I."/>
            <person name="Gallego-Hernanz M.P."/>
            <person name="Burucoa C."/>
            <person name="Cazenave-Roblot F."/>
            <person name="Plouzeau C."/>
            <person name="Rammaert B."/>
        </authorList>
    </citation>
    <scope>NUCLEOTIDE SEQUENCE [LARGE SCALE GENOMIC DNA]</scope>
    <source>
        <strain evidence="1 2">CHUGA-F75</strain>
    </source>
</reference>
<keyword evidence="2" id="KW-1185">Reference proteome</keyword>
<protein>
    <submittedName>
        <fullName evidence="1">Uncharacterized protein</fullName>
    </submittedName>
</protein>
<organism evidence="1 2">
    <name type="scientific">Francisella salimarina</name>
    <dbReference type="NCBI Taxonomy" id="2599927"/>
    <lineage>
        <taxon>Bacteria</taxon>
        <taxon>Pseudomonadati</taxon>
        <taxon>Pseudomonadota</taxon>
        <taxon>Gammaproteobacteria</taxon>
        <taxon>Thiotrichales</taxon>
        <taxon>Francisellaceae</taxon>
        <taxon>Francisella</taxon>
    </lineage>
</organism>
<sequence>MNKKKVLCIGWEPNSVDYSKYPGMDPERLRSVLEVDLQKLNDIGYDAQMGYITSEESAVKEVVDLLSNRRFDIVLIGAGVRKDDDCFYLFEKLVNVVHQYAATTKICFNTGPTDSVQAVQRRDL</sequence>
<dbReference type="EMBL" id="CP076680">
    <property type="protein sequence ID" value="QWV00120.1"/>
    <property type="molecule type" value="Genomic_DNA"/>
</dbReference>
<evidence type="ECO:0000313" key="2">
    <source>
        <dbReference type="Proteomes" id="UP000683421"/>
    </source>
</evidence>
<dbReference type="Proteomes" id="UP000683421">
    <property type="component" value="Chromosome"/>
</dbReference>
<accession>A0AAJ4NQB5</accession>